<dbReference type="SUPFAM" id="SSF51161">
    <property type="entry name" value="Trimeric LpxA-like enzymes"/>
    <property type="match status" value="1"/>
</dbReference>
<dbReference type="InterPro" id="IPR050484">
    <property type="entry name" value="Transf_Hexapept/Carb_Anhydrase"/>
</dbReference>
<sequence>MGIIKECEGKTPKIGENTYIADNAVIVGDVKIGKNCSVWWSAVIRGDVNSIEIGEESNIQDGAVIHCTYQKAATKIGNKVSIGHKAIVHGCTVEDSALVGMGAIVMDHAVVQTGSIVAAGAVVLENTIVESGYIYAGVPAKKVKKIEGDLSQIFDRTAKNYTLYKTWFED</sequence>
<dbReference type="EMBL" id="CP129968">
    <property type="protein sequence ID" value="WKK83276.2"/>
    <property type="molecule type" value="Genomic_DNA"/>
</dbReference>
<dbReference type="Gene3D" id="2.160.10.10">
    <property type="entry name" value="Hexapeptide repeat proteins"/>
    <property type="match status" value="1"/>
</dbReference>
<dbReference type="Proteomes" id="UP001232019">
    <property type="component" value="Chromosome"/>
</dbReference>
<gene>
    <name evidence="1" type="ORF">QYS47_23675</name>
</gene>
<dbReference type="InterPro" id="IPR047324">
    <property type="entry name" value="LbH_gamma_CA-like"/>
</dbReference>
<proteinExistence type="predicted"/>
<dbReference type="InterPro" id="IPR001451">
    <property type="entry name" value="Hexapep"/>
</dbReference>
<reference evidence="1" key="1">
    <citation type="submission" date="2023-08" db="EMBL/GenBank/DDBJ databases">
        <title>Comparative genomics and taxonomic characterization of three novel marine species of genus Marivirga.</title>
        <authorList>
            <person name="Muhammad N."/>
            <person name="Kim S.-G."/>
        </authorList>
    </citation>
    <scope>NUCLEOTIDE SEQUENCE</scope>
    <source>
        <strain evidence="1">BKB1-2</strain>
    </source>
</reference>
<name>A0AA49JHW6_9BACT</name>
<evidence type="ECO:0000313" key="1">
    <source>
        <dbReference type="EMBL" id="WKK83276.2"/>
    </source>
</evidence>
<dbReference type="CDD" id="cd04645">
    <property type="entry name" value="LbH_gamma_CA_like"/>
    <property type="match status" value="1"/>
</dbReference>
<accession>A0AA49JHW6</accession>
<dbReference type="AlphaFoldDB" id="A0AA49JHW6"/>
<protein>
    <submittedName>
        <fullName evidence="1">Gamma carbonic anhydrase family protein</fullName>
    </submittedName>
</protein>
<dbReference type="PANTHER" id="PTHR13061">
    <property type="entry name" value="DYNACTIN SUBUNIT P25"/>
    <property type="match status" value="1"/>
</dbReference>
<dbReference type="Pfam" id="PF00132">
    <property type="entry name" value="Hexapep"/>
    <property type="match status" value="1"/>
</dbReference>
<dbReference type="RefSeq" id="WP_322346384.1">
    <property type="nucleotide sequence ID" value="NZ_CP129968.2"/>
</dbReference>
<dbReference type="KEGG" id="marp:QYS47_23675"/>
<dbReference type="InterPro" id="IPR011004">
    <property type="entry name" value="Trimer_LpxA-like_sf"/>
</dbReference>
<organism evidence="1">
    <name type="scientific">Marivirga arenosa</name>
    <dbReference type="NCBI Taxonomy" id="3059076"/>
    <lineage>
        <taxon>Bacteria</taxon>
        <taxon>Pseudomonadati</taxon>
        <taxon>Bacteroidota</taxon>
        <taxon>Cytophagia</taxon>
        <taxon>Cytophagales</taxon>
        <taxon>Marivirgaceae</taxon>
        <taxon>Marivirga</taxon>
    </lineage>
</organism>
<dbReference type="PANTHER" id="PTHR13061:SF29">
    <property type="entry name" value="GAMMA CARBONIC ANHYDRASE-LIKE 1, MITOCHONDRIAL-RELATED"/>
    <property type="match status" value="1"/>
</dbReference>